<reference evidence="3 4" key="1">
    <citation type="submission" date="2019-09" db="EMBL/GenBank/DDBJ databases">
        <title>Chitinophaga ginsengihumi sp. nov., isolated from soil of ginseng rhizosphere.</title>
        <authorList>
            <person name="Lee J."/>
        </authorList>
    </citation>
    <scope>NUCLEOTIDE SEQUENCE [LARGE SCALE GENOMIC DNA]</scope>
    <source>
        <strain evidence="3 4">BN140078</strain>
    </source>
</reference>
<evidence type="ECO:0000256" key="1">
    <source>
        <dbReference type="SAM" id="Phobius"/>
    </source>
</evidence>
<keyword evidence="1" id="KW-1133">Transmembrane helix</keyword>
<dbReference type="EMBL" id="VUOC01000004">
    <property type="protein sequence ID" value="KAA2240100.1"/>
    <property type="molecule type" value="Genomic_DNA"/>
</dbReference>
<dbReference type="PANTHER" id="PTHR30273">
    <property type="entry name" value="PERIPLASMIC SIGNAL SENSOR AND SIGMA FACTOR ACTIVATOR FECR-RELATED"/>
    <property type="match status" value="1"/>
</dbReference>
<organism evidence="3 4">
    <name type="scientific">Chitinophaga agrisoli</name>
    <dbReference type="NCBI Taxonomy" id="2607653"/>
    <lineage>
        <taxon>Bacteria</taxon>
        <taxon>Pseudomonadati</taxon>
        <taxon>Bacteroidota</taxon>
        <taxon>Chitinophagia</taxon>
        <taxon>Chitinophagales</taxon>
        <taxon>Chitinophagaceae</taxon>
        <taxon>Chitinophaga</taxon>
    </lineage>
</organism>
<dbReference type="PANTHER" id="PTHR30273:SF2">
    <property type="entry name" value="PROTEIN FECR"/>
    <property type="match status" value="1"/>
</dbReference>
<dbReference type="Pfam" id="PF04773">
    <property type="entry name" value="FecR"/>
    <property type="match status" value="1"/>
</dbReference>
<sequence>MDHHQTLERNSTFYDKLRHQFWYGKWMWVAAIALFLLSFGLWQWFGMNMKHIRTGREERLSLLLPDNSRVQLDPRTSLRYREHFNESAQRQVWLKGTAVFAVNQQEADIHHHPRYFIVHTDLLDITAAGARFSVKIDKGYIHVGMLSPGSIYINFKDKKLKDCAVAHNEALEYRKGGTPVVDAIGE</sequence>
<dbReference type="RefSeq" id="WP_149841278.1">
    <property type="nucleotide sequence ID" value="NZ_VUOC01000004.1"/>
</dbReference>
<dbReference type="Gene3D" id="2.60.120.1440">
    <property type="match status" value="1"/>
</dbReference>
<evidence type="ECO:0000313" key="4">
    <source>
        <dbReference type="Proteomes" id="UP000324611"/>
    </source>
</evidence>
<evidence type="ECO:0000259" key="2">
    <source>
        <dbReference type="Pfam" id="PF04773"/>
    </source>
</evidence>
<protein>
    <submittedName>
        <fullName evidence="3">FecR domain-containing protein</fullName>
    </submittedName>
</protein>
<dbReference type="AlphaFoldDB" id="A0A5B2VN51"/>
<keyword evidence="4" id="KW-1185">Reference proteome</keyword>
<dbReference type="GO" id="GO:0016989">
    <property type="term" value="F:sigma factor antagonist activity"/>
    <property type="evidence" value="ECO:0007669"/>
    <property type="project" value="TreeGrafter"/>
</dbReference>
<dbReference type="InterPro" id="IPR012373">
    <property type="entry name" value="Ferrdict_sens_TM"/>
</dbReference>
<evidence type="ECO:0000313" key="3">
    <source>
        <dbReference type="EMBL" id="KAA2240100.1"/>
    </source>
</evidence>
<proteinExistence type="predicted"/>
<gene>
    <name evidence="3" type="ORF">F0L74_28435</name>
</gene>
<feature type="domain" description="FecR protein" evidence="2">
    <location>
        <begin position="52"/>
        <end position="144"/>
    </location>
</feature>
<accession>A0A5B2VN51</accession>
<keyword evidence="1" id="KW-0812">Transmembrane</keyword>
<feature type="transmembrane region" description="Helical" evidence="1">
    <location>
        <begin position="26"/>
        <end position="45"/>
    </location>
</feature>
<reference evidence="3 4" key="2">
    <citation type="submission" date="2019-09" db="EMBL/GenBank/DDBJ databases">
        <authorList>
            <person name="Jin C."/>
        </authorList>
    </citation>
    <scope>NUCLEOTIDE SEQUENCE [LARGE SCALE GENOMIC DNA]</scope>
    <source>
        <strain evidence="3 4">BN140078</strain>
    </source>
</reference>
<keyword evidence="1" id="KW-0472">Membrane</keyword>
<dbReference type="Proteomes" id="UP000324611">
    <property type="component" value="Unassembled WGS sequence"/>
</dbReference>
<dbReference type="InterPro" id="IPR006860">
    <property type="entry name" value="FecR"/>
</dbReference>
<comment type="caution">
    <text evidence="3">The sequence shown here is derived from an EMBL/GenBank/DDBJ whole genome shotgun (WGS) entry which is preliminary data.</text>
</comment>
<name>A0A5B2VN51_9BACT</name>